<dbReference type="Pfam" id="PF07751">
    <property type="entry name" value="Abi_2"/>
    <property type="match status" value="1"/>
</dbReference>
<dbReference type="PATRIC" id="fig|136857.5.peg.1358"/>
<evidence type="ECO:0000313" key="1">
    <source>
        <dbReference type="EMBL" id="AKK08802.1"/>
    </source>
</evidence>
<dbReference type="PIRSF" id="PIRSF034934">
    <property type="entry name" value="AbiF_AbiD"/>
    <property type="match status" value="1"/>
</dbReference>
<accession>A0A0G3HCB9</accession>
<protein>
    <submittedName>
        <fullName evidence="1">Abortive infection bacteriophage resistance protein</fullName>
    </submittedName>
</protein>
<organism evidence="1 2">
    <name type="scientific">Corynebacterium testudinoris</name>
    <dbReference type="NCBI Taxonomy" id="136857"/>
    <lineage>
        <taxon>Bacteria</taxon>
        <taxon>Bacillati</taxon>
        <taxon>Actinomycetota</taxon>
        <taxon>Actinomycetes</taxon>
        <taxon>Mycobacteriales</taxon>
        <taxon>Corynebacteriaceae</taxon>
        <taxon>Corynebacterium</taxon>
    </lineage>
</organism>
<sequence>MVQYQKPWLSVEEQVQKLASRNLEVGDTAQAIDALTRVGYYRLTGYLHPFRQKTVETKGDGTTKVTLLSSYEPGTTLDQVMALIDYDRRLRLLMLDAVERIEISVRMRIGYTLGKKSPFAHLDSSTFEENFVRRYKHGEWVARAQESHRRSHELFVQHFEDVYDGQLPIWALTELLELGQLSVLYGGFQRELATELAKGYGVPTKKHFRSWLASINDVRNFSAHHARLFNRKLIHAPKRPKADTIALLDHLKEPGSSKGGFGLYNTVAIMAYLLYNIEPDTSWPRQLVELVEQFPATEHIGIESMGFPSDWKDLELWVKAFPTS</sequence>
<dbReference type="AlphaFoldDB" id="A0A0G3HCB9"/>
<dbReference type="OrthoDB" id="5363652at2"/>
<proteinExistence type="predicted"/>
<dbReference type="STRING" id="136857.CTEST_06825"/>
<evidence type="ECO:0000313" key="2">
    <source>
        <dbReference type="Proteomes" id="UP000035540"/>
    </source>
</evidence>
<dbReference type="KEGG" id="cted:CTEST_06825"/>
<keyword evidence="2" id="KW-1185">Reference proteome</keyword>
<dbReference type="InterPro" id="IPR011664">
    <property type="entry name" value="Abi_system_AbiD/AbiF-like"/>
</dbReference>
<dbReference type="InterPro" id="IPR017034">
    <property type="entry name" value="Abi_system_AbiD/AbiF"/>
</dbReference>
<reference evidence="1 2" key="1">
    <citation type="journal article" date="2015" name="Genome Announc.">
        <title>Complete Genome Sequence of the Type Strain Corynebacterium testudinoris DSM 44614, Recovered from Necrotic Lesions in the Mouth of a Tortoise.</title>
        <authorList>
            <person name="Ruckert C."/>
            <person name="Kriete M."/>
            <person name="Jaenicke S."/>
            <person name="Winkler A."/>
            <person name="Tauch A."/>
        </authorList>
    </citation>
    <scope>NUCLEOTIDE SEQUENCE [LARGE SCALE GENOMIC DNA]</scope>
    <source>
        <strain evidence="1 2">DSM 44614</strain>
    </source>
</reference>
<gene>
    <name evidence="1" type="ORF">CTEST_06825</name>
</gene>
<name>A0A0G3HCB9_9CORY</name>
<dbReference type="EMBL" id="CP011545">
    <property type="protein sequence ID" value="AKK08802.1"/>
    <property type="molecule type" value="Genomic_DNA"/>
</dbReference>
<dbReference type="Proteomes" id="UP000035540">
    <property type="component" value="Chromosome"/>
</dbReference>
<reference evidence="2" key="2">
    <citation type="submission" date="2015-05" db="EMBL/GenBank/DDBJ databases">
        <title>Complete genome sequence of Corynebacterium testudinoris DSM 44614, recovered from necrotic lesions in the mouth of a tortoise.</title>
        <authorList>
            <person name="Ruckert C."/>
            <person name="Albersmeier A."/>
            <person name="Winkler A."/>
            <person name="Tauch A."/>
        </authorList>
    </citation>
    <scope>NUCLEOTIDE SEQUENCE [LARGE SCALE GENOMIC DNA]</scope>
    <source>
        <strain evidence="2">DSM 44614</strain>
    </source>
</reference>